<gene>
    <name evidence="2" type="ORF">PanWU01x14_258520</name>
</gene>
<evidence type="ECO:0000313" key="2">
    <source>
        <dbReference type="EMBL" id="PON45489.1"/>
    </source>
</evidence>
<protein>
    <submittedName>
        <fullName evidence="2">Uncharacterized protein</fullName>
    </submittedName>
</protein>
<feature type="compositionally biased region" description="Basic and acidic residues" evidence="1">
    <location>
        <begin position="23"/>
        <end position="57"/>
    </location>
</feature>
<proteinExistence type="predicted"/>
<reference evidence="3" key="1">
    <citation type="submission" date="2016-06" db="EMBL/GenBank/DDBJ databases">
        <title>Parallel loss of symbiosis genes in relatives of nitrogen-fixing non-legume Parasponia.</title>
        <authorList>
            <person name="Van Velzen R."/>
            <person name="Holmer R."/>
            <person name="Bu F."/>
            <person name="Rutten L."/>
            <person name="Van Zeijl A."/>
            <person name="Liu W."/>
            <person name="Santuari L."/>
            <person name="Cao Q."/>
            <person name="Sharma T."/>
            <person name="Shen D."/>
            <person name="Roswanjaya Y."/>
            <person name="Wardhani T."/>
            <person name="Kalhor M.S."/>
            <person name="Jansen J."/>
            <person name="Van den Hoogen J."/>
            <person name="Gungor B."/>
            <person name="Hartog M."/>
            <person name="Hontelez J."/>
            <person name="Verver J."/>
            <person name="Yang W.-C."/>
            <person name="Schijlen E."/>
            <person name="Repin R."/>
            <person name="Schilthuizen M."/>
            <person name="Schranz E."/>
            <person name="Heidstra R."/>
            <person name="Miyata K."/>
            <person name="Fedorova E."/>
            <person name="Kohlen W."/>
            <person name="Bisseling T."/>
            <person name="Smit S."/>
            <person name="Geurts R."/>
        </authorList>
    </citation>
    <scope>NUCLEOTIDE SEQUENCE [LARGE SCALE GENOMIC DNA]</scope>
    <source>
        <strain evidence="3">cv. WU1-14</strain>
    </source>
</reference>
<dbReference type="EMBL" id="JXTB01000329">
    <property type="protein sequence ID" value="PON45489.1"/>
    <property type="molecule type" value="Genomic_DNA"/>
</dbReference>
<dbReference type="AlphaFoldDB" id="A0A2P5B9M7"/>
<sequence length="150" mass="16783">MSLGLHPRPIMKPWGMNKYPPHVGKEHTRVKSRWKERSHNVDPVNPRRGDGENESNHSFDSALLNLSHISDLSPLPEHILLDLFLKTLKAGKLNQKFLKLFIATGKDEVLALIQALNIREIVDPDVQKGSNLSSGCVIKLHNVSAQTSTL</sequence>
<dbReference type="OrthoDB" id="1845870at2759"/>
<keyword evidence="3" id="KW-1185">Reference proteome</keyword>
<feature type="region of interest" description="Disordered" evidence="1">
    <location>
        <begin position="16"/>
        <end position="57"/>
    </location>
</feature>
<organism evidence="2 3">
    <name type="scientific">Parasponia andersonii</name>
    <name type="common">Sponia andersonii</name>
    <dbReference type="NCBI Taxonomy" id="3476"/>
    <lineage>
        <taxon>Eukaryota</taxon>
        <taxon>Viridiplantae</taxon>
        <taxon>Streptophyta</taxon>
        <taxon>Embryophyta</taxon>
        <taxon>Tracheophyta</taxon>
        <taxon>Spermatophyta</taxon>
        <taxon>Magnoliopsida</taxon>
        <taxon>eudicotyledons</taxon>
        <taxon>Gunneridae</taxon>
        <taxon>Pentapetalae</taxon>
        <taxon>rosids</taxon>
        <taxon>fabids</taxon>
        <taxon>Rosales</taxon>
        <taxon>Cannabaceae</taxon>
        <taxon>Parasponia</taxon>
    </lineage>
</organism>
<dbReference type="Proteomes" id="UP000237105">
    <property type="component" value="Unassembled WGS sequence"/>
</dbReference>
<comment type="caution">
    <text evidence="2">The sequence shown here is derived from an EMBL/GenBank/DDBJ whole genome shotgun (WGS) entry which is preliminary data.</text>
</comment>
<evidence type="ECO:0000256" key="1">
    <source>
        <dbReference type="SAM" id="MobiDB-lite"/>
    </source>
</evidence>
<accession>A0A2P5B9M7</accession>
<name>A0A2P5B9M7_PARAD</name>
<evidence type="ECO:0000313" key="3">
    <source>
        <dbReference type="Proteomes" id="UP000237105"/>
    </source>
</evidence>